<evidence type="ECO:0000256" key="1">
    <source>
        <dbReference type="ARBA" id="ARBA00022884"/>
    </source>
</evidence>
<dbReference type="InterPro" id="IPR012677">
    <property type="entry name" value="Nucleotide-bd_a/b_plait_sf"/>
</dbReference>
<feature type="domain" description="RRM" evidence="3">
    <location>
        <begin position="69"/>
        <end position="147"/>
    </location>
</feature>
<keyword evidence="5" id="KW-1185">Reference proteome</keyword>
<evidence type="ECO:0000256" key="2">
    <source>
        <dbReference type="PROSITE-ProRule" id="PRU00176"/>
    </source>
</evidence>
<sequence length="396" mass="43731">VWQVDALPRPAPISLFPSEQWAGSVNKANKMALLSWVRETGIDLVQVNGQRRYGGPPPGWVGSPPPPGSEVFITRLPRDLYENTLIPLFQSVGQLYEFRLMLTFSGLNRGFAFAKYSDQHGARMAIATLNNWEVQKGHAILVYQSFEKCKLRVDGLPAKLRRKELQSLLLQATEGLLGLTLHASPGHKQGRFAVLAYSSHRAAAMAKKTLMQGKVGLFKKKVKVEWLNPELKEQLQMCGEKLPPSSEQRLESPERMLPSSELCGALGLLGVLCQRQNLGTPCFLTRCVQAEPDGWQQYWGQVVIPSCPMPCSTFLWLREDVPSIEGHEKIKEAVARLALLMLGESIAATPHDLGAFQGLGAAGSRWEGENHAAPSTFLSCRVLRVHVGNCCAPTMK</sequence>
<dbReference type="SUPFAM" id="SSF54928">
    <property type="entry name" value="RNA-binding domain, RBD"/>
    <property type="match status" value="1"/>
</dbReference>
<dbReference type="Pfam" id="PF14709">
    <property type="entry name" value="DND1_DSRM"/>
    <property type="match status" value="1"/>
</dbReference>
<dbReference type="InterPro" id="IPR000504">
    <property type="entry name" value="RRM_dom"/>
</dbReference>
<organism evidence="4 5">
    <name type="scientific">Callipepla squamata</name>
    <name type="common">Scaled quail</name>
    <dbReference type="NCBI Taxonomy" id="9009"/>
    <lineage>
        <taxon>Eukaryota</taxon>
        <taxon>Metazoa</taxon>
        <taxon>Chordata</taxon>
        <taxon>Craniata</taxon>
        <taxon>Vertebrata</taxon>
        <taxon>Euteleostomi</taxon>
        <taxon>Archelosauria</taxon>
        <taxon>Archosauria</taxon>
        <taxon>Dinosauria</taxon>
        <taxon>Saurischia</taxon>
        <taxon>Theropoda</taxon>
        <taxon>Coelurosauria</taxon>
        <taxon>Aves</taxon>
        <taxon>Neognathae</taxon>
        <taxon>Galloanserae</taxon>
        <taxon>Galliformes</taxon>
        <taxon>Odontophoridae</taxon>
        <taxon>Callipepla</taxon>
    </lineage>
</organism>
<dbReference type="Proteomes" id="UP000198323">
    <property type="component" value="Unassembled WGS sequence"/>
</dbReference>
<dbReference type="SMART" id="SM00360">
    <property type="entry name" value="RRM"/>
    <property type="match status" value="2"/>
</dbReference>
<dbReference type="Pfam" id="PF00076">
    <property type="entry name" value="RRM_1"/>
    <property type="match status" value="1"/>
</dbReference>
<evidence type="ECO:0000313" key="4">
    <source>
        <dbReference type="EMBL" id="OXB60304.1"/>
    </source>
</evidence>
<name>A0A226MYE4_CALSU</name>
<gene>
    <name evidence="4" type="ORF">ASZ78_007903</name>
</gene>
<evidence type="ECO:0000259" key="3">
    <source>
        <dbReference type="PROSITE" id="PS50102"/>
    </source>
</evidence>
<dbReference type="Gene3D" id="3.30.70.330">
    <property type="match status" value="2"/>
</dbReference>
<reference evidence="4 5" key="1">
    <citation type="submission" date="2016-07" db="EMBL/GenBank/DDBJ databases">
        <title>Disparate Historic Effective Population Sizes Predicted by Modern Levels of Genome Diversity for the Scaled Quail (Callipepla squamata) and the Northern Bobwhite (Colinus virginianus): Inferences from First and Second Generation Draft Genome Assemblies for Sympatric New World Quail.</title>
        <authorList>
            <person name="Oldeschulte D.L."/>
            <person name="Halley Y.A."/>
            <person name="Bhattarai E.K."/>
            <person name="Brashear W.A."/>
            <person name="Hill J."/>
            <person name="Metz R.P."/>
            <person name="Johnson C.D."/>
            <person name="Rollins D."/>
            <person name="Peterson M.J."/>
            <person name="Bickhart D.M."/>
            <person name="Decker J.E."/>
            <person name="Seabury C.M."/>
        </authorList>
    </citation>
    <scope>NUCLEOTIDE SEQUENCE [LARGE SCALE GENOMIC DNA]</scope>
    <source>
        <strain evidence="4 5">Texas</strain>
        <tissue evidence="4">Leg muscle</tissue>
    </source>
</reference>
<dbReference type="InterPro" id="IPR035979">
    <property type="entry name" value="RBD_domain_sf"/>
</dbReference>
<protein>
    <recommendedName>
        <fullName evidence="3">RRM domain-containing protein</fullName>
    </recommendedName>
</protein>
<dbReference type="AlphaFoldDB" id="A0A226MYE4"/>
<comment type="caution">
    <text evidence="4">The sequence shown here is derived from an EMBL/GenBank/DDBJ whole genome shotgun (WGS) entry which is preliminary data.</text>
</comment>
<dbReference type="EMBL" id="MCFN01000336">
    <property type="protein sequence ID" value="OXB60304.1"/>
    <property type="molecule type" value="Genomic_DNA"/>
</dbReference>
<evidence type="ECO:0000313" key="5">
    <source>
        <dbReference type="Proteomes" id="UP000198323"/>
    </source>
</evidence>
<accession>A0A226MYE4</accession>
<dbReference type="STRING" id="9009.A0A226MYE4"/>
<dbReference type="GO" id="GO:0003723">
    <property type="term" value="F:RNA binding"/>
    <property type="evidence" value="ECO:0007669"/>
    <property type="project" value="UniProtKB-UniRule"/>
</dbReference>
<feature type="non-terminal residue" evidence="4">
    <location>
        <position position="1"/>
    </location>
</feature>
<keyword evidence="1 2" id="KW-0694">RNA-binding</keyword>
<dbReference type="OrthoDB" id="3800936at2759"/>
<dbReference type="PANTHER" id="PTHR21245">
    <property type="entry name" value="HETEROGENEOUS NUCLEAR RIBONUCLEOPROTEIN"/>
    <property type="match status" value="1"/>
</dbReference>
<proteinExistence type="predicted"/>
<dbReference type="PROSITE" id="PS50102">
    <property type="entry name" value="RRM"/>
    <property type="match status" value="1"/>
</dbReference>